<dbReference type="CDD" id="cd06850">
    <property type="entry name" value="biotinyl_domain"/>
    <property type="match status" value="1"/>
</dbReference>
<evidence type="ECO:0000313" key="2">
    <source>
        <dbReference type="EMBL" id="CAK9310416.1"/>
    </source>
</evidence>
<reference evidence="2 3" key="1">
    <citation type="submission" date="2024-03" db="EMBL/GenBank/DDBJ databases">
        <authorList>
            <person name="Gkanogiannis A."/>
            <person name="Becerra Lopez-Lavalle L."/>
        </authorList>
    </citation>
    <scope>NUCLEOTIDE SEQUENCE [LARGE SCALE GENOMIC DNA]</scope>
</reference>
<protein>
    <recommendedName>
        <fullName evidence="1">Lipoyl-binding domain-containing protein</fullName>
    </recommendedName>
</protein>
<dbReference type="InterPro" id="IPR011053">
    <property type="entry name" value="Single_hybrid_motif"/>
</dbReference>
<proteinExistence type="predicted"/>
<dbReference type="Gene3D" id="2.40.50.100">
    <property type="match status" value="1"/>
</dbReference>
<dbReference type="Proteomes" id="UP001642487">
    <property type="component" value="Chromosome 1"/>
</dbReference>
<name>A0ABP0XTZ5_9ROSI</name>
<accession>A0ABP0XTZ5</accession>
<dbReference type="EMBL" id="OZ021735">
    <property type="protein sequence ID" value="CAK9310416.1"/>
    <property type="molecule type" value="Genomic_DNA"/>
</dbReference>
<evidence type="ECO:0000313" key="3">
    <source>
        <dbReference type="Proteomes" id="UP001642487"/>
    </source>
</evidence>
<keyword evidence="3" id="KW-1185">Reference proteome</keyword>
<evidence type="ECO:0000259" key="1">
    <source>
        <dbReference type="Pfam" id="PF00364"/>
    </source>
</evidence>
<dbReference type="Pfam" id="PF00364">
    <property type="entry name" value="Biotin_lipoyl"/>
    <property type="match status" value="1"/>
</dbReference>
<dbReference type="PANTHER" id="PTHR47597:SF1">
    <property type="entry name" value="IS A MEMBER OF THE PF|00364 BIOTIN-REQUIRING ENZYMES FAMILY-RELATED"/>
    <property type="match status" value="1"/>
</dbReference>
<organism evidence="2 3">
    <name type="scientific">Citrullus colocynthis</name>
    <name type="common">colocynth</name>
    <dbReference type="NCBI Taxonomy" id="252529"/>
    <lineage>
        <taxon>Eukaryota</taxon>
        <taxon>Viridiplantae</taxon>
        <taxon>Streptophyta</taxon>
        <taxon>Embryophyta</taxon>
        <taxon>Tracheophyta</taxon>
        <taxon>Spermatophyta</taxon>
        <taxon>Magnoliopsida</taxon>
        <taxon>eudicotyledons</taxon>
        <taxon>Gunneridae</taxon>
        <taxon>Pentapetalae</taxon>
        <taxon>rosids</taxon>
        <taxon>fabids</taxon>
        <taxon>Cucurbitales</taxon>
        <taxon>Cucurbitaceae</taxon>
        <taxon>Benincaseae</taxon>
        <taxon>Citrullus</taxon>
    </lineage>
</organism>
<dbReference type="InterPro" id="IPR000089">
    <property type="entry name" value="Biotin_lipoyl"/>
</dbReference>
<dbReference type="PANTHER" id="PTHR47597">
    <property type="entry name" value="IS A MEMBER OF THE PF|00364 BIOTIN-REQUIRING ENZYMES FAMILY-RELATED"/>
    <property type="match status" value="1"/>
</dbReference>
<gene>
    <name evidence="2" type="ORF">CITCOLO1_LOCUS2039</name>
</gene>
<dbReference type="InterPro" id="IPR053217">
    <property type="entry name" value="ACC_Biotin_Carrier"/>
</dbReference>
<sequence>MKRSTKILALFRALSQEESTGVGPYSELLCPSCFELLSSTMSSCSLRTADFKVSKLDISRGRVSTLPPCSLRNWIGRTPHQYSSLVISHSSRKALRLCCSASPETRTITRSETGSEEIKPSSLASQLIPNLHEVETLLTNICETSSIAEFELKLSGFNLRMARGLKSENSPLPPVPSPAPDIQHTSSIPSVSNGSVKTTSLALFKPEPVSSSPEGISRFVEKATDEGLSILPSPIVGFFRRSRTIKGKRAPPSCKENQVVKEGQVLCYIDQLGAEIPIESDISGEVVKILRNDGEPVGYGDALIAVLPSFPGIKKLQ</sequence>
<dbReference type="SUPFAM" id="SSF51230">
    <property type="entry name" value="Single hybrid motif"/>
    <property type="match status" value="1"/>
</dbReference>
<feature type="domain" description="Lipoyl-binding" evidence="1">
    <location>
        <begin position="252"/>
        <end position="304"/>
    </location>
</feature>